<protein>
    <submittedName>
        <fullName evidence="1">Uncharacterized protein</fullName>
    </submittedName>
</protein>
<organism evidence="1 2">
    <name type="scientific">Elysia crispata</name>
    <name type="common">lettuce slug</name>
    <dbReference type="NCBI Taxonomy" id="231223"/>
    <lineage>
        <taxon>Eukaryota</taxon>
        <taxon>Metazoa</taxon>
        <taxon>Spiralia</taxon>
        <taxon>Lophotrochozoa</taxon>
        <taxon>Mollusca</taxon>
        <taxon>Gastropoda</taxon>
        <taxon>Heterobranchia</taxon>
        <taxon>Euthyneura</taxon>
        <taxon>Panpulmonata</taxon>
        <taxon>Sacoglossa</taxon>
        <taxon>Placobranchoidea</taxon>
        <taxon>Plakobranchidae</taxon>
        <taxon>Elysia</taxon>
    </lineage>
</organism>
<reference evidence="1" key="1">
    <citation type="journal article" date="2023" name="G3 (Bethesda)">
        <title>A reference genome for the long-term kleptoplast-retaining sea slug Elysia crispata morphotype clarki.</title>
        <authorList>
            <person name="Eastman K.E."/>
            <person name="Pendleton A.L."/>
            <person name="Shaikh M.A."/>
            <person name="Suttiyut T."/>
            <person name="Ogas R."/>
            <person name="Tomko P."/>
            <person name="Gavelis G."/>
            <person name="Widhalm J.R."/>
            <person name="Wisecaver J.H."/>
        </authorList>
    </citation>
    <scope>NUCLEOTIDE SEQUENCE</scope>
    <source>
        <strain evidence="1">ECLA1</strain>
    </source>
</reference>
<accession>A0AAE0YTW0</accession>
<name>A0AAE0YTW0_9GAST</name>
<dbReference type="Proteomes" id="UP001283361">
    <property type="component" value="Unassembled WGS sequence"/>
</dbReference>
<sequence length="80" mass="8658">MKLKESTKFKIAVSSLRDKVNGKTPIKYVNISLTKRSCLSGLCICQRLGLGRADDILAKASAILELNGGTMEARTIVFTA</sequence>
<evidence type="ECO:0000313" key="1">
    <source>
        <dbReference type="EMBL" id="KAK3756965.1"/>
    </source>
</evidence>
<dbReference type="AlphaFoldDB" id="A0AAE0YTW0"/>
<evidence type="ECO:0000313" key="2">
    <source>
        <dbReference type="Proteomes" id="UP001283361"/>
    </source>
</evidence>
<proteinExistence type="predicted"/>
<keyword evidence="2" id="KW-1185">Reference proteome</keyword>
<gene>
    <name evidence="1" type="ORF">RRG08_019414</name>
</gene>
<comment type="caution">
    <text evidence="1">The sequence shown here is derived from an EMBL/GenBank/DDBJ whole genome shotgun (WGS) entry which is preliminary data.</text>
</comment>
<dbReference type="EMBL" id="JAWDGP010005432">
    <property type="protein sequence ID" value="KAK3756965.1"/>
    <property type="molecule type" value="Genomic_DNA"/>
</dbReference>